<dbReference type="EMBL" id="GBRH01242539">
    <property type="protein sequence ID" value="JAD55356.1"/>
    <property type="molecule type" value="Transcribed_RNA"/>
</dbReference>
<accession>A0A0A9AW39</accession>
<reference evidence="1" key="2">
    <citation type="journal article" date="2015" name="Data Brief">
        <title>Shoot transcriptome of the giant reed, Arundo donax.</title>
        <authorList>
            <person name="Barrero R.A."/>
            <person name="Guerrero F.D."/>
            <person name="Moolhuijzen P."/>
            <person name="Goolsby J.A."/>
            <person name="Tidwell J."/>
            <person name="Bellgard S.E."/>
            <person name="Bellgard M.I."/>
        </authorList>
    </citation>
    <scope>NUCLEOTIDE SEQUENCE</scope>
    <source>
        <tissue evidence="1">Shoot tissue taken approximately 20 cm above the soil surface</tissue>
    </source>
</reference>
<proteinExistence type="predicted"/>
<protein>
    <submittedName>
        <fullName evidence="1">Uncharacterized protein</fullName>
    </submittedName>
</protein>
<organism evidence="1">
    <name type="scientific">Arundo donax</name>
    <name type="common">Giant reed</name>
    <name type="synonym">Donax arundinaceus</name>
    <dbReference type="NCBI Taxonomy" id="35708"/>
    <lineage>
        <taxon>Eukaryota</taxon>
        <taxon>Viridiplantae</taxon>
        <taxon>Streptophyta</taxon>
        <taxon>Embryophyta</taxon>
        <taxon>Tracheophyta</taxon>
        <taxon>Spermatophyta</taxon>
        <taxon>Magnoliopsida</taxon>
        <taxon>Liliopsida</taxon>
        <taxon>Poales</taxon>
        <taxon>Poaceae</taxon>
        <taxon>PACMAD clade</taxon>
        <taxon>Arundinoideae</taxon>
        <taxon>Arundineae</taxon>
        <taxon>Arundo</taxon>
    </lineage>
</organism>
<dbReference type="AlphaFoldDB" id="A0A0A9AW39"/>
<reference evidence="1" key="1">
    <citation type="submission" date="2014-09" db="EMBL/GenBank/DDBJ databases">
        <authorList>
            <person name="Magalhaes I.L.F."/>
            <person name="Oliveira U."/>
            <person name="Santos F.R."/>
            <person name="Vidigal T.H.D.A."/>
            <person name="Brescovit A.D."/>
            <person name="Santos A.J."/>
        </authorList>
    </citation>
    <scope>NUCLEOTIDE SEQUENCE</scope>
    <source>
        <tissue evidence="1">Shoot tissue taken approximately 20 cm above the soil surface</tissue>
    </source>
</reference>
<name>A0A0A9AW39_ARUDO</name>
<sequence length="107" mass="12124">MEHTQRHAELERLLRRNQNEQLAFGISIIIYGGPKLQCISASKILLFDRETKGTLLLRFNCQLLTLQIIVDTIVQLNDGKLITFSGPCLIGHPNNRQRKKNLNTGGN</sequence>
<evidence type="ECO:0000313" key="1">
    <source>
        <dbReference type="EMBL" id="JAD55356.1"/>
    </source>
</evidence>